<dbReference type="EMBL" id="AAGJRW010000004">
    <property type="protein sequence ID" value="EBO8102785.1"/>
    <property type="molecule type" value="Genomic_DNA"/>
</dbReference>
<accession>A0A5V0QEL0</accession>
<sequence>MSPLIKSQNPDATCHRKRHALNDKMGFLQRKFYLGDDTLMKLALIFKALMGKKLDLERMDSESAADVISSCINLMYNTLFFDCATQKKTIRKGPPAITPAISPKAFKKYRLYQQVRGRFNKLQTGDTDTEKYESVANFLNENGIIKPSYHKLSNDKKWLSSDVEKITAELINELIAKDNEKFKAKNTSLANADV</sequence>
<dbReference type="EMBL" id="AAGWQQ010000112">
    <property type="protein sequence ID" value="EBS7984822.1"/>
    <property type="molecule type" value="Genomic_DNA"/>
</dbReference>
<reference evidence="2" key="1">
    <citation type="submission" date="2018-07" db="EMBL/GenBank/DDBJ databases">
        <authorList>
            <consortium name="PulseNet: The National Subtyping Network for Foodborne Disease Surveillance"/>
            <person name="Tarr C.L."/>
            <person name="Trees E."/>
            <person name="Katz L.S."/>
            <person name="Carleton-Romer H.A."/>
            <person name="Stroika S."/>
            <person name="Kucerova Z."/>
            <person name="Roache K.F."/>
            <person name="Sabol A.L."/>
            <person name="Besser J."/>
            <person name="Gerner-Smidt P."/>
        </authorList>
    </citation>
    <scope>NUCLEOTIDE SEQUENCE</scope>
    <source>
        <strain evidence="2">PNUSAS015592</strain>
        <strain evidence="1">PNUSAS051318</strain>
    </source>
</reference>
<dbReference type="AlphaFoldDB" id="A0A5V0QEL0"/>
<evidence type="ECO:0000313" key="2">
    <source>
        <dbReference type="EMBL" id="EBS7984822.1"/>
    </source>
</evidence>
<gene>
    <name evidence="2" type="ORF">CEJ09_23970</name>
    <name evidence="1" type="ORF">D3S21_07635</name>
</gene>
<comment type="caution">
    <text evidence="2">The sequence shown here is derived from an EMBL/GenBank/DDBJ whole genome shotgun (WGS) entry which is preliminary data.</text>
</comment>
<proteinExistence type="predicted"/>
<evidence type="ECO:0000313" key="1">
    <source>
        <dbReference type="EMBL" id="EBO8102785.1"/>
    </source>
</evidence>
<organism evidence="2">
    <name type="scientific">Salmonella enterica</name>
    <name type="common">Salmonella choleraesuis</name>
    <dbReference type="NCBI Taxonomy" id="28901"/>
    <lineage>
        <taxon>Bacteria</taxon>
        <taxon>Pseudomonadati</taxon>
        <taxon>Pseudomonadota</taxon>
        <taxon>Gammaproteobacteria</taxon>
        <taxon>Enterobacterales</taxon>
        <taxon>Enterobacteriaceae</taxon>
        <taxon>Salmonella</taxon>
    </lineage>
</organism>
<name>A0A5V0QEL0_SALER</name>
<protein>
    <submittedName>
        <fullName evidence="2">Uncharacterized protein</fullName>
    </submittedName>
</protein>